<evidence type="ECO:0000256" key="1">
    <source>
        <dbReference type="SAM" id="Phobius"/>
    </source>
</evidence>
<gene>
    <name evidence="2" type="ORF">FF38_10428</name>
</gene>
<name>A0A0L0CHC4_LUCCU</name>
<evidence type="ECO:0000313" key="3">
    <source>
        <dbReference type="Proteomes" id="UP000037069"/>
    </source>
</evidence>
<organism evidence="2 3">
    <name type="scientific">Lucilia cuprina</name>
    <name type="common">Green bottle fly</name>
    <name type="synonym">Australian sheep blowfly</name>
    <dbReference type="NCBI Taxonomy" id="7375"/>
    <lineage>
        <taxon>Eukaryota</taxon>
        <taxon>Metazoa</taxon>
        <taxon>Ecdysozoa</taxon>
        <taxon>Arthropoda</taxon>
        <taxon>Hexapoda</taxon>
        <taxon>Insecta</taxon>
        <taxon>Pterygota</taxon>
        <taxon>Neoptera</taxon>
        <taxon>Endopterygota</taxon>
        <taxon>Diptera</taxon>
        <taxon>Brachycera</taxon>
        <taxon>Muscomorpha</taxon>
        <taxon>Oestroidea</taxon>
        <taxon>Calliphoridae</taxon>
        <taxon>Luciliinae</taxon>
        <taxon>Lucilia</taxon>
    </lineage>
</organism>
<protein>
    <submittedName>
        <fullName evidence="2">Uncharacterized protein</fullName>
    </submittedName>
</protein>
<evidence type="ECO:0000313" key="2">
    <source>
        <dbReference type="EMBL" id="KNC31655.1"/>
    </source>
</evidence>
<keyword evidence="1" id="KW-1133">Transmembrane helix</keyword>
<accession>A0A0L0CHC4</accession>
<dbReference type="EMBL" id="JRES01000402">
    <property type="protein sequence ID" value="KNC31655.1"/>
    <property type="molecule type" value="Genomic_DNA"/>
</dbReference>
<dbReference type="AlphaFoldDB" id="A0A0L0CHC4"/>
<proteinExistence type="predicted"/>
<keyword evidence="3" id="KW-1185">Reference proteome</keyword>
<sequence length="173" mass="19339">MTIIGPGIYGLIILGFMTSIWWRLFPLPLPFFFAHKGRNNQTTLSHQMPMKKDGCISLIDGANINDEKVSTQVETTGLSATGATATKQTSTSGLQFEYATAGLNFNENDEDAWCSLSRKKMKQTNRIWRPMILEGDSAKDELQDFWDTATLTTKLSGIFEQTFLTHSEAMLTC</sequence>
<keyword evidence="1" id="KW-0812">Transmembrane</keyword>
<dbReference type="Proteomes" id="UP000037069">
    <property type="component" value="Unassembled WGS sequence"/>
</dbReference>
<feature type="transmembrane region" description="Helical" evidence="1">
    <location>
        <begin position="6"/>
        <end position="25"/>
    </location>
</feature>
<keyword evidence="1" id="KW-0472">Membrane</keyword>
<comment type="caution">
    <text evidence="2">The sequence shown here is derived from an EMBL/GenBank/DDBJ whole genome shotgun (WGS) entry which is preliminary data.</text>
</comment>
<reference evidence="2 3" key="1">
    <citation type="journal article" date="2015" name="Nat. Commun.">
        <title>Lucilia cuprina genome unlocks parasitic fly biology to underpin future interventions.</title>
        <authorList>
            <person name="Anstead C.A."/>
            <person name="Korhonen P.K."/>
            <person name="Young N.D."/>
            <person name="Hall R.S."/>
            <person name="Jex A.R."/>
            <person name="Murali S.C."/>
            <person name="Hughes D.S."/>
            <person name="Lee S.F."/>
            <person name="Perry T."/>
            <person name="Stroehlein A.J."/>
            <person name="Ansell B.R."/>
            <person name="Breugelmans B."/>
            <person name="Hofmann A."/>
            <person name="Qu J."/>
            <person name="Dugan S."/>
            <person name="Lee S.L."/>
            <person name="Chao H."/>
            <person name="Dinh H."/>
            <person name="Han Y."/>
            <person name="Doddapaneni H.V."/>
            <person name="Worley K.C."/>
            <person name="Muzny D.M."/>
            <person name="Ioannidis P."/>
            <person name="Waterhouse R.M."/>
            <person name="Zdobnov E.M."/>
            <person name="James P.J."/>
            <person name="Bagnall N.H."/>
            <person name="Kotze A.C."/>
            <person name="Gibbs R.A."/>
            <person name="Richards S."/>
            <person name="Batterham P."/>
            <person name="Gasser R.B."/>
        </authorList>
    </citation>
    <scope>NUCLEOTIDE SEQUENCE [LARGE SCALE GENOMIC DNA]</scope>
    <source>
        <strain evidence="2 3">LS</strain>
        <tissue evidence="2">Full body</tissue>
    </source>
</reference>